<proteinExistence type="predicted"/>
<accession>A0ABU0HFU8</accession>
<dbReference type="EMBL" id="JAUSVV010000001">
    <property type="protein sequence ID" value="MDQ0441189.1"/>
    <property type="molecule type" value="Genomic_DNA"/>
</dbReference>
<name>A0ABU0HFU8_9HYPH</name>
<keyword evidence="3" id="KW-1185">Reference proteome</keyword>
<evidence type="ECO:0000256" key="1">
    <source>
        <dbReference type="SAM" id="Phobius"/>
    </source>
</evidence>
<keyword evidence="1" id="KW-1133">Transmembrane helix</keyword>
<feature type="transmembrane region" description="Helical" evidence="1">
    <location>
        <begin position="6"/>
        <end position="28"/>
    </location>
</feature>
<sequence>MFKTVVAILTVLAVVAVGGLVKLPLLPFRMLRGFLRRQFATA</sequence>
<keyword evidence="1" id="KW-0812">Transmembrane</keyword>
<protein>
    <submittedName>
        <fullName evidence="2">Uncharacterized protein</fullName>
    </submittedName>
</protein>
<organism evidence="2 3">
    <name type="scientific">Methylobacterium persicinum</name>
    <dbReference type="NCBI Taxonomy" id="374426"/>
    <lineage>
        <taxon>Bacteria</taxon>
        <taxon>Pseudomonadati</taxon>
        <taxon>Pseudomonadota</taxon>
        <taxon>Alphaproteobacteria</taxon>
        <taxon>Hyphomicrobiales</taxon>
        <taxon>Methylobacteriaceae</taxon>
        <taxon>Methylobacterium</taxon>
    </lineage>
</organism>
<gene>
    <name evidence="2" type="ORF">QO016_000666</name>
</gene>
<comment type="caution">
    <text evidence="2">The sequence shown here is derived from an EMBL/GenBank/DDBJ whole genome shotgun (WGS) entry which is preliminary data.</text>
</comment>
<evidence type="ECO:0000313" key="3">
    <source>
        <dbReference type="Proteomes" id="UP001236369"/>
    </source>
</evidence>
<keyword evidence="1" id="KW-0472">Membrane</keyword>
<dbReference type="RefSeq" id="WP_283206207.1">
    <property type="nucleotide sequence ID" value="NZ_BPQX01000069.1"/>
</dbReference>
<dbReference type="Proteomes" id="UP001236369">
    <property type="component" value="Unassembled WGS sequence"/>
</dbReference>
<reference evidence="2 3" key="1">
    <citation type="submission" date="2023-07" db="EMBL/GenBank/DDBJ databases">
        <title>Genomic Encyclopedia of Type Strains, Phase IV (KMG-IV): sequencing the most valuable type-strain genomes for metagenomic binning, comparative biology and taxonomic classification.</title>
        <authorList>
            <person name="Goeker M."/>
        </authorList>
    </citation>
    <scope>NUCLEOTIDE SEQUENCE [LARGE SCALE GENOMIC DNA]</scope>
    <source>
        <strain evidence="2 3">DSM 19562</strain>
    </source>
</reference>
<evidence type="ECO:0000313" key="2">
    <source>
        <dbReference type="EMBL" id="MDQ0441189.1"/>
    </source>
</evidence>